<dbReference type="eggNOG" id="COG0664">
    <property type="taxonomic scope" value="Bacteria"/>
</dbReference>
<sequence>MVKKPVKLFNFSDINRLKESLSKKINSTFVKHYKKNDIIHFSGDPCYYLSLIENGMVHIQHNTSDGRELIINSLTKNQMFGEILLFSIQNKYPYDIVVKEDNTIIRSISKNDLVNALAHEPDLLIAFLNHLSESYMKLNKYIKLISQKKLNKKIAYYLLEHKHINEHNKVAYLDSKTKLADFLGVERPSLVRELTNLKKQQILDYDKDKITVINLNRLRMLL</sequence>
<evidence type="ECO:0000256" key="3">
    <source>
        <dbReference type="ARBA" id="ARBA00023163"/>
    </source>
</evidence>
<dbReference type="SMART" id="SM00100">
    <property type="entry name" value="cNMP"/>
    <property type="match status" value="1"/>
</dbReference>
<dbReference type="InterPro" id="IPR012318">
    <property type="entry name" value="HTH_CRP"/>
</dbReference>
<dbReference type="InterPro" id="IPR050397">
    <property type="entry name" value="Env_Response_Regulators"/>
</dbReference>
<evidence type="ECO:0000313" key="5">
    <source>
        <dbReference type="EMBL" id="ERJ11104.1"/>
    </source>
</evidence>
<dbReference type="InParanoid" id="U2FIN7"/>
<reference evidence="5 6" key="1">
    <citation type="journal article" date="2011" name="J. Bacteriol.">
        <title>Genome sequence of Haloplasma contractile, an unusual contractile bacterium from a deep-sea anoxic brine lake.</title>
        <authorList>
            <person name="Antunes A."/>
            <person name="Alam I."/>
            <person name="El Dorry H."/>
            <person name="Siam R."/>
            <person name="Robertson A."/>
            <person name="Bajic V.B."/>
            <person name="Stingl U."/>
        </authorList>
    </citation>
    <scope>NUCLEOTIDE SEQUENCE [LARGE SCALE GENOMIC DNA]</scope>
    <source>
        <strain evidence="5 6">SSD-17B</strain>
    </source>
</reference>
<keyword evidence="6" id="KW-1185">Reference proteome</keyword>
<dbReference type="PANTHER" id="PTHR24567:SF58">
    <property type="entry name" value="CYCLIC AMP-BINDING REGULATORY PROTEIN"/>
    <property type="match status" value="1"/>
</dbReference>
<evidence type="ECO:0000256" key="2">
    <source>
        <dbReference type="ARBA" id="ARBA00023125"/>
    </source>
</evidence>
<dbReference type="InterPro" id="IPR018490">
    <property type="entry name" value="cNMP-bd_dom_sf"/>
</dbReference>
<dbReference type="PANTHER" id="PTHR24567">
    <property type="entry name" value="CRP FAMILY TRANSCRIPTIONAL REGULATORY PROTEIN"/>
    <property type="match status" value="1"/>
</dbReference>
<accession>U2FIN7</accession>
<comment type="caution">
    <text evidence="5">The sequence shown here is derived from an EMBL/GenBank/DDBJ whole genome shotgun (WGS) entry which is preliminary data.</text>
</comment>
<dbReference type="SUPFAM" id="SSF46785">
    <property type="entry name" value="Winged helix' DNA-binding domain"/>
    <property type="match status" value="1"/>
</dbReference>
<dbReference type="PROSITE" id="PS50042">
    <property type="entry name" value="CNMP_BINDING_3"/>
    <property type="match status" value="1"/>
</dbReference>
<keyword evidence="1" id="KW-0805">Transcription regulation</keyword>
<gene>
    <name evidence="5" type="ORF">HLPCO_002843</name>
</gene>
<name>U2FIN7_9MOLU</name>
<dbReference type="RefSeq" id="WP_008824676.1">
    <property type="nucleotide sequence ID" value="NZ_AFNU02000016.1"/>
</dbReference>
<dbReference type="SUPFAM" id="SSF51206">
    <property type="entry name" value="cAMP-binding domain-like"/>
    <property type="match status" value="1"/>
</dbReference>
<dbReference type="InterPro" id="IPR036390">
    <property type="entry name" value="WH_DNA-bd_sf"/>
</dbReference>
<dbReference type="GO" id="GO:0003677">
    <property type="term" value="F:DNA binding"/>
    <property type="evidence" value="ECO:0007669"/>
    <property type="project" value="UniProtKB-KW"/>
</dbReference>
<dbReference type="GO" id="GO:0005829">
    <property type="term" value="C:cytosol"/>
    <property type="evidence" value="ECO:0007669"/>
    <property type="project" value="TreeGrafter"/>
</dbReference>
<keyword evidence="2" id="KW-0238">DNA-binding</keyword>
<dbReference type="AlphaFoldDB" id="U2FIN7"/>
<dbReference type="CDD" id="cd00038">
    <property type="entry name" value="CAP_ED"/>
    <property type="match status" value="1"/>
</dbReference>
<evidence type="ECO:0000256" key="1">
    <source>
        <dbReference type="ARBA" id="ARBA00023015"/>
    </source>
</evidence>
<dbReference type="OrthoDB" id="9798104at2"/>
<protein>
    <submittedName>
        <fullName evidence="5">cAMP-binding domain Catabolite activator protein</fullName>
    </submittedName>
</protein>
<dbReference type="Proteomes" id="UP000005707">
    <property type="component" value="Unassembled WGS sequence"/>
</dbReference>
<dbReference type="InterPro" id="IPR000595">
    <property type="entry name" value="cNMP-bd_dom"/>
</dbReference>
<evidence type="ECO:0000313" key="6">
    <source>
        <dbReference type="Proteomes" id="UP000005707"/>
    </source>
</evidence>
<dbReference type="Pfam" id="PF00027">
    <property type="entry name" value="cNMP_binding"/>
    <property type="match status" value="1"/>
</dbReference>
<dbReference type="GO" id="GO:0003700">
    <property type="term" value="F:DNA-binding transcription factor activity"/>
    <property type="evidence" value="ECO:0007669"/>
    <property type="project" value="TreeGrafter"/>
</dbReference>
<dbReference type="EMBL" id="AFNU02000016">
    <property type="protein sequence ID" value="ERJ11104.1"/>
    <property type="molecule type" value="Genomic_DNA"/>
</dbReference>
<dbReference type="Gene3D" id="2.60.120.10">
    <property type="entry name" value="Jelly Rolls"/>
    <property type="match status" value="1"/>
</dbReference>
<dbReference type="Pfam" id="PF13545">
    <property type="entry name" value="HTH_Crp_2"/>
    <property type="match status" value="1"/>
</dbReference>
<reference evidence="5 6" key="2">
    <citation type="journal article" date="2013" name="PLoS ONE">
        <title>INDIGO - INtegrated Data Warehouse of MIcrobial GenOmes with Examples from the Red Sea Extremophiles.</title>
        <authorList>
            <person name="Alam I."/>
            <person name="Antunes A."/>
            <person name="Kamau A.A."/>
            <person name="Ba Alawi W."/>
            <person name="Kalkatawi M."/>
            <person name="Stingl U."/>
            <person name="Bajic V.B."/>
        </authorList>
    </citation>
    <scope>NUCLEOTIDE SEQUENCE [LARGE SCALE GENOMIC DNA]</scope>
    <source>
        <strain evidence="5 6">SSD-17B</strain>
    </source>
</reference>
<proteinExistence type="predicted"/>
<dbReference type="STRING" id="1033810.HLPCO_002843"/>
<feature type="domain" description="Cyclic nucleotide-binding" evidence="4">
    <location>
        <begin position="18"/>
        <end position="134"/>
    </location>
</feature>
<organism evidence="5 6">
    <name type="scientific">Haloplasma contractile SSD-17B</name>
    <dbReference type="NCBI Taxonomy" id="1033810"/>
    <lineage>
        <taxon>Bacteria</taxon>
        <taxon>Bacillati</taxon>
        <taxon>Mycoplasmatota</taxon>
        <taxon>Mollicutes</taxon>
        <taxon>Haloplasmatales</taxon>
        <taxon>Haloplasmataceae</taxon>
        <taxon>Haloplasma</taxon>
    </lineage>
</organism>
<dbReference type="InterPro" id="IPR014710">
    <property type="entry name" value="RmlC-like_jellyroll"/>
</dbReference>
<keyword evidence="3" id="KW-0804">Transcription</keyword>
<evidence type="ECO:0000259" key="4">
    <source>
        <dbReference type="PROSITE" id="PS50042"/>
    </source>
</evidence>